<feature type="non-terminal residue" evidence="10">
    <location>
        <position position="1"/>
    </location>
</feature>
<keyword evidence="11" id="KW-1185">Reference proteome</keyword>
<dbReference type="EMBL" id="VXAV01000890">
    <property type="protein sequence ID" value="NXL83779.1"/>
    <property type="molecule type" value="Genomic_DNA"/>
</dbReference>
<evidence type="ECO:0000259" key="9">
    <source>
        <dbReference type="PROSITE" id="PS50835"/>
    </source>
</evidence>
<protein>
    <recommendedName>
        <fullName evidence="3">Beta-2-microglobulin</fullName>
    </recommendedName>
</protein>
<sequence length="118" mass="13140">RRAVVVVVVALLALLSLGQAKSAPKVQVYSRFPVKMGSENVLNCYVEGFHPPKIGIALLKDGVPMEGVQYSDMSFNDDWTFQRLAHVPFTPAKDAVYACQVEHEAFAEPQLFRWGKAF</sequence>
<feature type="non-terminal residue" evidence="10">
    <location>
        <position position="118"/>
    </location>
</feature>
<dbReference type="FunFam" id="2.60.40.10:FF:001005">
    <property type="entry name" value="Beta-2-microglobulin"/>
    <property type="match status" value="1"/>
</dbReference>
<dbReference type="InterPro" id="IPR050160">
    <property type="entry name" value="MHC/Immunoglobulin"/>
</dbReference>
<dbReference type="InterPro" id="IPR003597">
    <property type="entry name" value="Ig_C1-set"/>
</dbReference>
<evidence type="ECO:0000256" key="2">
    <source>
        <dbReference type="ARBA" id="ARBA00009564"/>
    </source>
</evidence>
<dbReference type="SMART" id="SM00407">
    <property type="entry name" value="IGc1"/>
    <property type="match status" value="1"/>
</dbReference>
<evidence type="ECO:0000256" key="3">
    <source>
        <dbReference type="ARBA" id="ARBA00018767"/>
    </source>
</evidence>
<keyword evidence="5" id="KW-0964">Secreted</keyword>
<dbReference type="InterPro" id="IPR007110">
    <property type="entry name" value="Ig-like_dom"/>
</dbReference>
<dbReference type="InterPro" id="IPR013783">
    <property type="entry name" value="Ig-like_fold"/>
</dbReference>
<gene>
    <name evidence="10" type="primary">B2m</name>
    <name evidence="10" type="ORF">ALELAT_R05738</name>
</gene>
<evidence type="ECO:0000256" key="8">
    <source>
        <dbReference type="SAM" id="SignalP"/>
    </source>
</evidence>
<dbReference type="Gene3D" id="2.60.40.10">
    <property type="entry name" value="Immunoglobulins"/>
    <property type="match status" value="1"/>
</dbReference>
<keyword evidence="7" id="KW-0393">Immunoglobulin domain</keyword>
<dbReference type="PROSITE" id="PS50835">
    <property type="entry name" value="IG_LIKE"/>
    <property type="match status" value="1"/>
</dbReference>
<evidence type="ECO:0000313" key="11">
    <source>
        <dbReference type="Proteomes" id="UP000562322"/>
    </source>
</evidence>
<dbReference type="PROSITE" id="PS00290">
    <property type="entry name" value="IG_MHC"/>
    <property type="match status" value="1"/>
</dbReference>
<comment type="subcellular location">
    <subcellularLocation>
        <location evidence="1">Secreted</location>
    </subcellularLocation>
</comment>
<dbReference type="AlphaFoldDB" id="A0A7L0VXT1"/>
<dbReference type="InterPro" id="IPR036179">
    <property type="entry name" value="Ig-like_dom_sf"/>
</dbReference>
<reference evidence="10 11" key="1">
    <citation type="submission" date="2019-09" db="EMBL/GenBank/DDBJ databases">
        <title>Bird 10,000 Genomes (B10K) Project - Family phase.</title>
        <authorList>
            <person name="Zhang G."/>
        </authorList>
    </citation>
    <scope>NUCLEOTIDE SEQUENCE [LARGE SCALE GENOMIC DNA]</scope>
    <source>
        <strain evidence="10">B10K-DU-001-39</strain>
        <tissue evidence="10">Muscle</tissue>
    </source>
</reference>
<dbReference type="GO" id="GO:0005576">
    <property type="term" value="C:extracellular region"/>
    <property type="evidence" value="ECO:0007669"/>
    <property type="project" value="UniProtKB-SubCell"/>
</dbReference>
<dbReference type="PANTHER" id="PTHR19944">
    <property type="entry name" value="MHC CLASS II-RELATED"/>
    <property type="match status" value="1"/>
</dbReference>
<dbReference type="GO" id="GO:0002474">
    <property type="term" value="P:antigen processing and presentation of peptide antigen via MHC class I"/>
    <property type="evidence" value="ECO:0007669"/>
    <property type="project" value="UniProtKB-KW"/>
</dbReference>
<dbReference type="OrthoDB" id="9949628at2759"/>
<dbReference type="InterPro" id="IPR003006">
    <property type="entry name" value="Ig/MHC_CS"/>
</dbReference>
<evidence type="ECO:0000313" key="10">
    <source>
        <dbReference type="EMBL" id="NXL83779.1"/>
    </source>
</evidence>
<dbReference type="GO" id="GO:0042612">
    <property type="term" value="C:MHC class I protein complex"/>
    <property type="evidence" value="ECO:0007669"/>
    <property type="project" value="UniProtKB-KW"/>
</dbReference>
<feature type="chain" id="PRO_5029666763" description="Beta-2-microglobulin" evidence="8">
    <location>
        <begin position="21"/>
        <end position="118"/>
    </location>
</feature>
<feature type="domain" description="Ig-like" evidence="9">
    <location>
        <begin position="24"/>
        <end position="103"/>
    </location>
</feature>
<evidence type="ECO:0000256" key="1">
    <source>
        <dbReference type="ARBA" id="ARBA00004613"/>
    </source>
</evidence>
<evidence type="ECO:0000256" key="7">
    <source>
        <dbReference type="ARBA" id="ARBA00023319"/>
    </source>
</evidence>
<dbReference type="PANTHER" id="PTHR19944:SF62">
    <property type="entry name" value="BETA-2-MICROGLOBULIN"/>
    <property type="match status" value="1"/>
</dbReference>
<name>A0A7L0VXT1_ALELA</name>
<dbReference type="GO" id="GO:0010038">
    <property type="term" value="P:response to metal ion"/>
    <property type="evidence" value="ECO:0007669"/>
    <property type="project" value="UniProtKB-ARBA"/>
</dbReference>
<dbReference type="SUPFAM" id="SSF48726">
    <property type="entry name" value="Immunoglobulin"/>
    <property type="match status" value="1"/>
</dbReference>
<dbReference type="Pfam" id="PF07654">
    <property type="entry name" value="C1-set"/>
    <property type="match status" value="1"/>
</dbReference>
<evidence type="ECO:0000256" key="6">
    <source>
        <dbReference type="ARBA" id="ARBA00022859"/>
    </source>
</evidence>
<keyword evidence="6" id="KW-0391">Immunity</keyword>
<accession>A0A7L0VXT1</accession>
<proteinExistence type="inferred from homology"/>
<comment type="similarity">
    <text evidence="2">Belongs to the beta-2-microglobulin family.</text>
</comment>
<evidence type="ECO:0000256" key="5">
    <source>
        <dbReference type="ARBA" id="ARBA00022525"/>
    </source>
</evidence>
<comment type="caution">
    <text evidence="10">The sequence shown here is derived from an EMBL/GenBank/DDBJ whole genome shotgun (WGS) entry which is preliminary data.</text>
</comment>
<evidence type="ECO:0000256" key="4">
    <source>
        <dbReference type="ARBA" id="ARBA00022451"/>
    </source>
</evidence>
<dbReference type="Proteomes" id="UP000562322">
    <property type="component" value="Unassembled WGS sequence"/>
</dbReference>
<keyword evidence="4" id="KW-0490">MHC I</keyword>
<feature type="signal peptide" evidence="8">
    <location>
        <begin position="1"/>
        <end position="20"/>
    </location>
</feature>
<organism evidence="10 11">
    <name type="scientific">Alectura lathami</name>
    <name type="common">Australian brush turkey</name>
    <dbReference type="NCBI Taxonomy" id="81907"/>
    <lineage>
        <taxon>Eukaryota</taxon>
        <taxon>Metazoa</taxon>
        <taxon>Chordata</taxon>
        <taxon>Craniata</taxon>
        <taxon>Vertebrata</taxon>
        <taxon>Euteleostomi</taxon>
        <taxon>Archelosauria</taxon>
        <taxon>Archosauria</taxon>
        <taxon>Dinosauria</taxon>
        <taxon>Saurischia</taxon>
        <taxon>Theropoda</taxon>
        <taxon>Coelurosauria</taxon>
        <taxon>Aves</taxon>
        <taxon>Neognathae</taxon>
        <taxon>Galloanserae</taxon>
        <taxon>Galliformes</taxon>
        <taxon>Megapodiidae</taxon>
        <taxon>Alectura</taxon>
    </lineage>
</organism>
<keyword evidence="8" id="KW-0732">Signal</keyword>